<proteinExistence type="predicted"/>
<dbReference type="AlphaFoldDB" id="A0A318A1S6"/>
<dbReference type="InterPro" id="IPR016163">
    <property type="entry name" value="Ald_DH_C"/>
</dbReference>
<dbReference type="InterPro" id="IPR015590">
    <property type="entry name" value="Aldehyde_DH_dom"/>
</dbReference>
<gene>
    <name evidence="3" type="ORF">CTB96_04975</name>
</gene>
<evidence type="ECO:0000256" key="1">
    <source>
        <dbReference type="ARBA" id="ARBA00023002"/>
    </source>
</evidence>
<dbReference type="RefSeq" id="WP_110125762.1">
    <property type="nucleotide sequence ID" value="NZ_QHLY01000005.1"/>
</dbReference>
<dbReference type="GO" id="GO:0016620">
    <property type="term" value="F:oxidoreductase activity, acting on the aldehyde or oxo group of donors, NAD or NADP as acceptor"/>
    <property type="evidence" value="ECO:0007669"/>
    <property type="project" value="InterPro"/>
</dbReference>
<accession>A0A318A1S6</accession>
<protein>
    <submittedName>
        <fullName evidence="3">Aldehyde dehydrogenase (NADP(+))</fullName>
    </submittedName>
</protein>
<dbReference type="PANTHER" id="PTHR43353:SF3">
    <property type="entry name" value="ALDEHYDE DEHYDROGENASE-RELATED"/>
    <property type="match status" value="1"/>
</dbReference>
<dbReference type="InterPro" id="IPR044151">
    <property type="entry name" value="ALDH_KGSADH"/>
</dbReference>
<evidence type="ECO:0000313" key="3">
    <source>
        <dbReference type="EMBL" id="PXA72242.1"/>
    </source>
</evidence>
<dbReference type="SUPFAM" id="SSF53720">
    <property type="entry name" value="ALDH-like"/>
    <property type="match status" value="1"/>
</dbReference>
<dbReference type="InterPro" id="IPR050740">
    <property type="entry name" value="Aldehyde_DH_Superfamily"/>
</dbReference>
<dbReference type="PANTHER" id="PTHR43353">
    <property type="entry name" value="SUCCINATE-SEMIALDEHYDE DEHYDROGENASE, MITOCHONDRIAL"/>
    <property type="match status" value="1"/>
</dbReference>
<feature type="domain" description="Aldehyde dehydrogenase" evidence="2">
    <location>
        <begin position="37"/>
        <end position="348"/>
    </location>
</feature>
<dbReference type="InterPro" id="IPR016162">
    <property type="entry name" value="Ald_DH_N"/>
</dbReference>
<dbReference type="Pfam" id="PF00171">
    <property type="entry name" value="Aldedh"/>
    <property type="match status" value="1"/>
</dbReference>
<evidence type="ECO:0000259" key="2">
    <source>
        <dbReference type="Pfam" id="PF00171"/>
    </source>
</evidence>
<evidence type="ECO:0000313" key="4">
    <source>
        <dbReference type="Proteomes" id="UP000246722"/>
    </source>
</evidence>
<name>A0A318A1S6_9MICO</name>
<dbReference type="InterPro" id="IPR016161">
    <property type="entry name" value="Ald_DH/histidinol_DH"/>
</dbReference>
<dbReference type="EMBL" id="QHLY01000005">
    <property type="protein sequence ID" value="PXA72242.1"/>
    <property type="molecule type" value="Genomic_DNA"/>
</dbReference>
<organism evidence="3 4">
    <name type="scientific">Cryobacterium arcticum</name>
    <dbReference type="NCBI Taxonomy" id="670052"/>
    <lineage>
        <taxon>Bacteria</taxon>
        <taxon>Bacillati</taxon>
        <taxon>Actinomycetota</taxon>
        <taxon>Actinomycetes</taxon>
        <taxon>Micrococcales</taxon>
        <taxon>Microbacteriaceae</taxon>
        <taxon>Cryobacterium</taxon>
    </lineage>
</organism>
<dbReference type="Proteomes" id="UP000246722">
    <property type="component" value="Unassembled WGS sequence"/>
</dbReference>
<keyword evidence="1" id="KW-0560">Oxidoreductase</keyword>
<comment type="caution">
    <text evidence="3">The sequence shown here is derived from an EMBL/GenBank/DDBJ whole genome shotgun (WGS) entry which is preliminary data.</text>
</comment>
<dbReference type="Gene3D" id="3.40.309.10">
    <property type="entry name" value="Aldehyde Dehydrogenase, Chain A, domain 2"/>
    <property type="match status" value="1"/>
</dbReference>
<sequence>MTIQSDPISLPKTALGTDLTGASLIGGRPVHGGHGEIAGTDPASGLTLAPSYGLVGTAEVDEAAELAWAAFGSYRKTTPAARAAFLETVADNIAALGDVLTDRVIAETGLPRGRVQGETARTTGQLRLFAGLLRTGTFHDARIDPALPDRSPLPRPDIRLRKISVGPVAVFGASNFPLAFSVAGGDTASALAAGSPVVVKAHSSHPGTSELVGRAISAAVAEHELHPGVFSLLFGGGASVGIALVSHPRIKAVGFTGSRTAGMALVDAARNRPEPIPVFAEMSSVNPVFVLPGALDTAAAELGAAWVASVSTGNGQLCTSPGLVFVPRGAPADAFTAAAADAVRQVAGAPMLSAGIRDAFDRGAGVLGDHPDVTNLAHGEAAPAVAVCGVPQLFVTDAHTFLTDETLQEEIFGPASLVVTVDGVDQMAEILAGLEGQLTVTIHSAEDEPGAQALLDEAELRAGRVLFNGWPTGVEVGHAMVHGGPFPATSNGQTTSVGALAIERFLRPVSYQNLPAGLLPAVLQDDNPLGVWRQRDGELTRDGEQTPA</sequence>
<reference evidence="3 4" key="1">
    <citation type="submission" date="2018-05" db="EMBL/GenBank/DDBJ databases">
        <title>Genetic diversity of glacier-inhabiting Cryobacterium bacteria in China and description of Cryobacterium mengkeensis sp. nov. and Arthrobacter glacialis sp. nov.</title>
        <authorList>
            <person name="Liu Q."/>
            <person name="Xin Y.-H."/>
        </authorList>
    </citation>
    <scope>NUCLEOTIDE SEQUENCE [LARGE SCALE GENOMIC DNA]</scope>
    <source>
        <strain evidence="3 4">SK-1</strain>
    </source>
</reference>
<dbReference type="OrthoDB" id="9770537at2"/>
<keyword evidence="4" id="KW-1185">Reference proteome</keyword>
<dbReference type="CDD" id="cd07129">
    <property type="entry name" value="ALDH_KGSADH"/>
    <property type="match status" value="1"/>
</dbReference>
<dbReference type="Gene3D" id="3.40.605.10">
    <property type="entry name" value="Aldehyde Dehydrogenase, Chain A, domain 1"/>
    <property type="match status" value="1"/>
</dbReference>